<protein>
    <submittedName>
        <fullName evidence="2 3">Uncharacterized protein</fullName>
    </submittedName>
</protein>
<dbReference type="ExpressionAtlas" id="A0A072VL00">
    <property type="expression patterns" value="differential"/>
</dbReference>
<reference evidence="3" key="3">
    <citation type="submission" date="2015-04" db="UniProtKB">
        <authorList>
            <consortium name="EnsemblPlants"/>
        </authorList>
    </citation>
    <scope>IDENTIFICATION</scope>
    <source>
        <strain evidence="3">cv. Jemalong A17</strain>
    </source>
</reference>
<organism evidence="2 4">
    <name type="scientific">Medicago truncatula</name>
    <name type="common">Barrel medic</name>
    <name type="synonym">Medicago tribuloides</name>
    <dbReference type="NCBI Taxonomy" id="3880"/>
    <lineage>
        <taxon>Eukaryota</taxon>
        <taxon>Viridiplantae</taxon>
        <taxon>Streptophyta</taxon>
        <taxon>Embryophyta</taxon>
        <taxon>Tracheophyta</taxon>
        <taxon>Spermatophyta</taxon>
        <taxon>Magnoliopsida</taxon>
        <taxon>eudicotyledons</taxon>
        <taxon>Gunneridae</taxon>
        <taxon>Pentapetalae</taxon>
        <taxon>rosids</taxon>
        <taxon>fabids</taxon>
        <taxon>Fabales</taxon>
        <taxon>Fabaceae</taxon>
        <taxon>Papilionoideae</taxon>
        <taxon>50 kb inversion clade</taxon>
        <taxon>NPAAA clade</taxon>
        <taxon>Hologalegina</taxon>
        <taxon>IRL clade</taxon>
        <taxon>Trifolieae</taxon>
        <taxon>Medicago</taxon>
    </lineage>
</organism>
<sequence>MAAWTAVARQSMNIGRLSSPKSASLVHRRGMAGSADPHGTPKVNIWQDPLSPSKWKEEHALRELENSTHLYTPDIIMHTRR</sequence>
<dbReference type="EnsemblPlants" id="KEH38810">
    <property type="protein sequence ID" value="KEH38810"/>
    <property type="gene ID" value="MTR_2g080270"/>
</dbReference>
<gene>
    <name evidence="3" type="primary">25487406</name>
    <name evidence="2" type="ordered locus">MTR_2g080270</name>
</gene>
<evidence type="ECO:0000313" key="3">
    <source>
        <dbReference type="EnsemblPlants" id="KEH38810"/>
    </source>
</evidence>
<accession>A0A072VL00</accession>
<evidence type="ECO:0000256" key="1">
    <source>
        <dbReference type="SAM" id="MobiDB-lite"/>
    </source>
</evidence>
<dbReference type="AlphaFoldDB" id="A0A072VL00"/>
<feature type="region of interest" description="Disordered" evidence="1">
    <location>
        <begin position="13"/>
        <end position="49"/>
    </location>
</feature>
<dbReference type="Proteomes" id="UP000002051">
    <property type="component" value="Chromosome 2"/>
</dbReference>
<proteinExistence type="predicted"/>
<name>A0A072VL00_MEDTR</name>
<dbReference type="EMBL" id="CM001218">
    <property type="protein sequence ID" value="KEH38810.1"/>
    <property type="molecule type" value="Genomic_DNA"/>
</dbReference>
<dbReference type="OrthoDB" id="537257at2759"/>
<evidence type="ECO:0000313" key="4">
    <source>
        <dbReference type="Proteomes" id="UP000002051"/>
    </source>
</evidence>
<reference evidence="2 4" key="1">
    <citation type="journal article" date="2011" name="Nature">
        <title>The Medicago genome provides insight into the evolution of rhizobial symbioses.</title>
        <authorList>
            <person name="Young N.D."/>
            <person name="Debelle F."/>
            <person name="Oldroyd G.E."/>
            <person name="Geurts R."/>
            <person name="Cannon S.B."/>
            <person name="Udvardi M.K."/>
            <person name="Benedito V.A."/>
            <person name="Mayer K.F."/>
            <person name="Gouzy J."/>
            <person name="Schoof H."/>
            <person name="Van de Peer Y."/>
            <person name="Proost S."/>
            <person name="Cook D.R."/>
            <person name="Meyers B.C."/>
            <person name="Spannagl M."/>
            <person name="Cheung F."/>
            <person name="De Mita S."/>
            <person name="Krishnakumar V."/>
            <person name="Gundlach H."/>
            <person name="Zhou S."/>
            <person name="Mudge J."/>
            <person name="Bharti A.K."/>
            <person name="Murray J.D."/>
            <person name="Naoumkina M.A."/>
            <person name="Rosen B."/>
            <person name="Silverstein K.A."/>
            <person name="Tang H."/>
            <person name="Rombauts S."/>
            <person name="Zhao P.X."/>
            <person name="Zhou P."/>
            <person name="Barbe V."/>
            <person name="Bardou P."/>
            <person name="Bechner M."/>
            <person name="Bellec A."/>
            <person name="Berger A."/>
            <person name="Berges H."/>
            <person name="Bidwell S."/>
            <person name="Bisseling T."/>
            <person name="Choisne N."/>
            <person name="Couloux A."/>
            <person name="Denny R."/>
            <person name="Deshpande S."/>
            <person name="Dai X."/>
            <person name="Doyle J.J."/>
            <person name="Dudez A.M."/>
            <person name="Farmer A.D."/>
            <person name="Fouteau S."/>
            <person name="Franken C."/>
            <person name="Gibelin C."/>
            <person name="Gish J."/>
            <person name="Goldstein S."/>
            <person name="Gonzalez A.J."/>
            <person name="Green P.J."/>
            <person name="Hallab A."/>
            <person name="Hartog M."/>
            <person name="Hua A."/>
            <person name="Humphray S.J."/>
            <person name="Jeong D.H."/>
            <person name="Jing Y."/>
            <person name="Jocker A."/>
            <person name="Kenton S.M."/>
            <person name="Kim D.J."/>
            <person name="Klee K."/>
            <person name="Lai H."/>
            <person name="Lang C."/>
            <person name="Lin S."/>
            <person name="Macmil S.L."/>
            <person name="Magdelenat G."/>
            <person name="Matthews L."/>
            <person name="McCorrison J."/>
            <person name="Monaghan E.L."/>
            <person name="Mun J.H."/>
            <person name="Najar F.Z."/>
            <person name="Nicholson C."/>
            <person name="Noirot C."/>
            <person name="O'Bleness M."/>
            <person name="Paule C.R."/>
            <person name="Poulain J."/>
            <person name="Prion F."/>
            <person name="Qin B."/>
            <person name="Qu C."/>
            <person name="Retzel E.F."/>
            <person name="Riddle C."/>
            <person name="Sallet E."/>
            <person name="Samain S."/>
            <person name="Samson N."/>
            <person name="Sanders I."/>
            <person name="Saurat O."/>
            <person name="Scarpelli C."/>
            <person name="Schiex T."/>
            <person name="Segurens B."/>
            <person name="Severin A.J."/>
            <person name="Sherrier D.J."/>
            <person name="Shi R."/>
            <person name="Sims S."/>
            <person name="Singer S.R."/>
            <person name="Sinharoy S."/>
            <person name="Sterck L."/>
            <person name="Viollet A."/>
            <person name="Wang B.B."/>
            <person name="Wang K."/>
            <person name="Wang M."/>
            <person name="Wang X."/>
            <person name="Warfsmann J."/>
            <person name="Weissenbach J."/>
            <person name="White D.D."/>
            <person name="White J.D."/>
            <person name="Wiley G.B."/>
            <person name="Wincker P."/>
            <person name="Xing Y."/>
            <person name="Yang L."/>
            <person name="Yao Z."/>
            <person name="Ying F."/>
            <person name="Zhai J."/>
            <person name="Zhou L."/>
            <person name="Zuber A."/>
            <person name="Denarie J."/>
            <person name="Dixon R.A."/>
            <person name="May G.D."/>
            <person name="Schwartz D.C."/>
            <person name="Rogers J."/>
            <person name="Quetier F."/>
            <person name="Town C.D."/>
            <person name="Roe B.A."/>
        </authorList>
    </citation>
    <scope>NUCLEOTIDE SEQUENCE [LARGE SCALE GENOMIC DNA]</scope>
    <source>
        <strain evidence="2">A17</strain>
        <strain evidence="3 4">cv. Jemalong A17</strain>
    </source>
</reference>
<dbReference type="PANTHER" id="PTHR35292">
    <property type="entry name" value="EXPRESSED PROTEIN"/>
    <property type="match status" value="1"/>
</dbReference>
<evidence type="ECO:0000313" key="2">
    <source>
        <dbReference type="EMBL" id="KEH38810.1"/>
    </source>
</evidence>
<keyword evidence="4" id="KW-1185">Reference proteome</keyword>
<dbReference type="PANTHER" id="PTHR35292:SF13">
    <property type="entry name" value="OS03G0581800 PROTEIN"/>
    <property type="match status" value="1"/>
</dbReference>
<reference evidence="2 4" key="2">
    <citation type="journal article" date="2014" name="BMC Genomics">
        <title>An improved genome release (version Mt4.0) for the model legume Medicago truncatula.</title>
        <authorList>
            <person name="Tang H."/>
            <person name="Krishnakumar V."/>
            <person name="Bidwell S."/>
            <person name="Rosen B."/>
            <person name="Chan A."/>
            <person name="Zhou S."/>
            <person name="Gentzbittel L."/>
            <person name="Childs K.L."/>
            <person name="Yandell M."/>
            <person name="Gundlach H."/>
            <person name="Mayer K.F."/>
            <person name="Schwartz D.C."/>
            <person name="Town C.D."/>
        </authorList>
    </citation>
    <scope>GENOME REANNOTATION</scope>
    <source>
        <strain evidence="2">A17</strain>
        <strain evidence="3 4">cv. Jemalong A17</strain>
    </source>
</reference>